<dbReference type="GO" id="GO:0051787">
    <property type="term" value="F:misfolded protein binding"/>
    <property type="evidence" value="ECO:0007669"/>
    <property type="project" value="TreeGrafter"/>
</dbReference>
<feature type="domain" description="J" evidence="7">
    <location>
        <begin position="28"/>
        <end position="92"/>
    </location>
</feature>
<protein>
    <recommendedName>
        <fullName evidence="2">DnaJ homolog subfamily B member 9</fullName>
    </recommendedName>
    <alternativeName>
        <fullName evidence="3">Endoplasmic reticulum DNA J domain-containing protein 4</fullName>
    </alternativeName>
</protein>
<keyword evidence="6" id="KW-1133">Transmembrane helix</keyword>
<dbReference type="GeneTree" id="ENSGT00940000156246"/>
<comment type="subunit">
    <text evidence="5">Interacts with HSPA5/BiP; interaction is direct. Interacts with ERN1/IRE1 (via the luminal region). Interacts with DERL1.</text>
</comment>
<dbReference type="GO" id="GO:0051087">
    <property type="term" value="F:protein-folding chaperone binding"/>
    <property type="evidence" value="ECO:0007669"/>
    <property type="project" value="TreeGrafter"/>
</dbReference>
<evidence type="ECO:0000256" key="3">
    <source>
        <dbReference type="ARBA" id="ARBA00041533"/>
    </source>
</evidence>
<evidence type="ECO:0000256" key="1">
    <source>
        <dbReference type="ARBA" id="ARBA00023186"/>
    </source>
</evidence>
<dbReference type="GO" id="GO:0036503">
    <property type="term" value="P:ERAD pathway"/>
    <property type="evidence" value="ECO:0007669"/>
    <property type="project" value="TreeGrafter"/>
</dbReference>
<evidence type="ECO:0000256" key="4">
    <source>
        <dbReference type="ARBA" id="ARBA00045428"/>
    </source>
</evidence>
<name>A0A4W4F810_ELEEL</name>
<reference evidence="8" key="5">
    <citation type="submission" date="2025-09" db="UniProtKB">
        <authorList>
            <consortium name="Ensembl"/>
        </authorList>
    </citation>
    <scope>IDENTIFICATION</scope>
</reference>
<evidence type="ECO:0000313" key="9">
    <source>
        <dbReference type="Proteomes" id="UP000314983"/>
    </source>
</evidence>
<comment type="function">
    <text evidence="4">Co-chaperone for Hsp70 protein HSPA5/BiP that acts as a key repressor of the ERN1/IRE1-mediated unfolded protein response (UPR). J domain-containing co-chaperones stimulate the ATPase activity of Hsp70 proteins and are required for efficient substrate recognition by Hsp70 proteins. In the unstressed endoplasmic reticulum, interacts with the luminal region of ERN1/IRE1 and selectively recruits HSPA5/BiP: HSPA5/BiP disrupts the dimerization of the active ERN1/IRE1 luminal region, thereby inactivating ERN1/IRE1. Also involved in endoplasmic reticulum-associated degradation (ERAD) of misfolded proteins. Required for survival of B-cell progenitors and normal antibody production.</text>
</comment>
<dbReference type="InterPro" id="IPR036869">
    <property type="entry name" value="J_dom_sf"/>
</dbReference>
<evidence type="ECO:0000256" key="2">
    <source>
        <dbReference type="ARBA" id="ARBA00040158"/>
    </source>
</evidence>
<dbReference type="STRING" id="8005.ENSEEEP00000020112"/>
<evidence type="ECO:0000259" key="7">
    <source>
        <dbReference type="PROSITE" id="PS50076"/>
    </source>
</evidence>
<evidence type="ECO:0000313" key="8">
    <source>
        <dbReference type="Ensembl" id="ENSEEEP00000020112.1"/>
    </source>
</evidence>
<dbReference type="Proteomes" id="UP000314983">
    <property type="component" value="Chromosome 3"/>
</dbReference>
<dbReference type="SMART" id="SM00271">
    <property type="entry name" value="DnaJ"/>
    <property type="match status" value="1"/>
</dbReference>
<dbReference type="OMA" id="CASVTEC"/>
<keyword evidence="9" id="KW-1185">Reference proteome</keyword>
<keyword evidence="1" id="KW-0143">Chaperone</keyword>
<keyword evidence="6" id="KW-0472">Membrane</keyword>
<accession>A0A4W4F810</accession>
<proteinExistence type="predicted"/>
<feature type="transmembrane region" description="Helical" evidence="6">
    <location>
        <begin position="145"/>
        <end position="164"/>
    </location>
</feature>
<organism evidence="8 9">
    <name type="scientific">Electrophorus electricus</name>
    <name type="common">Electric eel</name>
    <name type="synonym">Gymnotus electricus</name>
    <dbReference type="NCBI Taxonomy" id="8005"/>
    <lineage>
        <taxon>Eukaryota</taxon>
        <taxon>Metazoa</taxon>
        <taxon>Chordata</taxon>
        <taxon>Craniata</taxon>
        <taxon>Vertebrata</taxon>
        <taxon>Euteleostomi</taxon>
        <taxon>Actinopterygii</taxon>
        <taxon>Neopterygii</taxon>
        <taxon>Teleostei</taxon>
        <taxon>Ostariophysi</taxon>
        <taxon>Gymnotiformes</taxon>
        <taxon>Gymnotoidei</taxon>
        <taxon>Gymnotidae</taxon>
        <taxon>Electrophorus</taxon>
    </lineage>
</organism>
<evidence type="ECO:0000256" key="6">
    <source>
        <dbReference type="SAM" id="Phobius"/>
    </source>
</evidence>
<reference evidence="9" key="2">
    <citation type="journal article" date="2017" name="Sci. Adv.">
        <title>A tail of two voltages: Proteomic comparison of the three electric organs of the electric eel.</title>
        <authorList>
            <person name="Traeger L.L."/>
            <person name="Sabat G."/>
            <person name="Barrett-Wilt G.A."/>
            <person name="Wells G.B."/>
            <person name="Sussman M.R."/>
        </authorList>
    </citation>
    <scope>NUCLEOTIDE SEQUENCE [LARGE SCALE GENOMIC DNA]</scope>
</reference>
<dbReference type="PANTHER" id="PTHR44360">
    <property type="entry name" value="DNAJ HOMOLOG SUBFAMILY B MEMBER 9"/>
    <property type="match status" value="1"/>
</dbReference>
<sequence length="166" mass="19595">MATVKKWQEYACVMHILLLSVYGECIGDYYSVLGIPRSASEKEIQRAFLQLALKLHPEKNHSPNAQQLFIHFAQAYEVLSDQEKQRLYDQEKHWDQCSKRKGKQALTCSLQKYNYSYNDFLTFSLEDLLEVLQMEEDEFMAVFDIYYFLETLCFLVLFNGFSLLKV</sequence>
<dbReference type="GO" id="GO:0005783">
    <property type="term" value="C:endoplasmic reticulum"/>
    <property type="evidence" value="ECO:0007669"/>
    <property type="project" value="TreeGrafter"/>
</dbReference>
<dbReference type="CDD" id="cd06257">
    <property type="entry name" value="DnaJ"/>
    <property type="match status" value="1"/>
</dbReference>
<dbReference type="PRINTS" id="PR00625">
    <property type="entry name" value="JDOMAIN"/>
</dbReference>
<dbReference type="SUPFAM" id="SSF46565">
    <property type="entry name" value="Chaperone J-domain"/>
    <property type="match status" value="1"/>
</dbReference>
<dbReference type="Pfam" id="PF00226">
    <property type="entry name" value="DnaJ"/>
    <property type="match status" value="1"/>
</dbReference>
<dbReference type="InterPro" id="IPR051948">
    <property type="entry name" value="Hsp70_co-chaperone_J-domain"/>
</dbReference>
<evidence type="ECO:0000256" key="5">
    <source>
        <dbReference type="ARBA" id="ARBA00046365"/>
    </source>
</evidence>
<dbReference type="Gene3D" id="1.10.287.110">
    <property type="entry name" value="DnaJ domain"/>
    <property type="match status" value="1"/>
</dbReference>
<dbReference type="AlphaFoldDB" id="A0A4W4F810"/>
<dbReference type="Ensembl" id="ENSEEET00000020338.2">
    <property type="protein sequence ID" value="ENSEEEP00000020112.1"/>
    <property type="gene ID" value="ENSEEEG00000009824.2"/>
</dbReference>
<reference evidence="9" key="1">
    <citation type="journal article" date="2014" name="Science">
        <title>Nonhuman genetics. Genomic basis for the convergent evolution of electric organs.</title>
        <authorList>
            <person name="Gallant J.R."/>
            <person name="Traeger L.L."/>
            <person name="Volkening J.D."/>
            <person name="Moffett H."/>
            <person name="Chen P.H."/>
            <person name="Novina C.D."/>
            <person name="Phillips G.N.Jr."/>
            <person name="Anand R."/>
            <person name="Wells G.B."/>
            <person name="Pinch M."/>
            <person name="Guth R."/>
            <person name="Unguez G.A."/>
            <person name="Albert J.S."/>
            <person name="Zakon H.H."/>
            <person name="Samanta M.P."/>
            <person name="Sussman M.R."/>
        </authorList>
    </citation>
    <scope>NUCLEOTIDE SEQUENCE [LARGE SCALE GENOMIC DNA]</scope>
</reference>
<dbReference type="PROSITE" id="PS50076">
    <property type="entry name" value="DNAJ_2"/>
    <property type="match status" value="1"/>
</dbReference>
<dbReference type="PANTHER" id="PTHR44360:SF1">
    <property type="entry name" value="DNAJ HOMOLOG SUBFAMILY B MEMBER 9"/>
    <property type="match status" value="1"/>
</dbReference>
<keyword evidence="6" id="KW-0812">Transmembrane</keyword>
<reference evidence="8" key="4">
    <citation type="submission" date="2025-08" db="UniProtKB">
        <authorList>
            <consortium name="Ensembl"/>
        </authorList>
    </citation>
    <scope>IDENTIFICATION</scope>
</reference>
<dbReference type="InterPro" id="IPR001623">
    <property type="entry name" value="DnaJ_domain"/>
</dbReference>
<reference evidence="8" key="3">
    <citation type="submission" date="2020-05" db="EMBL/GenBank/DDBJ databases">
        <title>Electrophorus electricus (electric eel) genome, fEleEle1, primary haplotype.</title>
        <authorList>
            <person name="Myers G."/>
            <person name="Meyer A."/>
            <person name="Fedrigo O."/>
            <person name="Formenti G."/>
            <person name="Rhie A."/>
            <person name="Tracey A."/>
            <person name="Sims Y."/>
            <person name="Jarvis E.D."/>
        </authorList>
    </citation>
    <scope>NUCLEOTIDE SEQUENCE [LARGE SCALE GENOMIC DNA]</scope>
</reference>